<gene>
    <name evidence="1" type="ORF">HF295_04255</name>
</gene>
<proteinExistence type="predicted"/>
<dbReference type="AlphaFoldDB" id="A0A7L6N4C3"/>
<evidence type="ECO:0000313" key="2">
    <source>
        <dbReference type="Proteomes" id="UP000512167"/>
    </source>
</evidence>
<evidence type="ECO:0000313" key="1">
    <source>
        <dbReference type="EMBL" id="QLY40117.1"/>
    </source>
</evidence>
<name>A0A7L6N4C3_9MOLU</name>
<organism evidence="1 2">
    <name type="scientific">Hujiaoplasma nucleasis</name>
    <dbReference type="NCBI Taxonomy" id="2725268"/>
    <lineage>
        <taxon>Bacteria</taxon>
        <taxon>Bacillati</taxon>
        <taxon>Mycoplasmatota</taxon>
        <taxon>Mollicutes</taxon>
        <taxon>Candidatus Izemoplasmatales</taxon>
        <taxon>Hujiaoplasmataceae</taxon>
        <taxon>Hujiaoplasma</taxon>
    </lineage>
</organism>
<sequence>MDKIGLSACLLGVGCKYNGKHNLNIDLIKTLKGKELVLICPEVMGGLSTPRIPSEIQSDGRIINQDFEDVTYFFNLGKDLSLEKLNNNQVKKVILKDGSPSCGYKTIYDGSFTNTKIKGQGVTTKHLLSNQIEVIEID</sequence>
<dbReference type="KEGG" id="tbk:HF295_04255"/>
<dbReference type="RefSeq" id="WP_312030938.1">
    <property type="nucleotide sequence ID" value="NZ_CP051151.1"/>
</dbReference>
<dbReference type="Pfam" id="PF04463">
    <property type="entry name" value="2-thiour_desulf"/>
    <property type="match status" value="1"/>
</dbReference>
<dbReference type="EMBL" id="CP051151">
    <property type="protein sequence ID" value="QLY40117.1"/>
    <property type="molecule type" value="Genomic_DNA"/>
</dbReference>
<dbReference type="PANTHER" id="PTHR30087">
    <property type="entry name" value="INNER MEMBRANE PROTEIN"/>
    <property type="match status" value="1"/>
</dbReference>
<keyword evidence="2" id="KW-1185">Reference proteome</keyword>
<dbReference type="InterPro" id="IPR007553">
    <property type="entry name" value="2-thiour_desulf"/>
</dbReference>
<dbReference type="Proteomes" id="UP000512167">
    <property type="component" value="Chromosome"/>
</dbReference>
<dbReference type="PANTHER" id="PTHR30087:SF1">
    <property type="entry name" value="HYPOTHETICAL CYTOSOLIC PROTEIN"/>
    <property type="match status" value="1"/>
</dbReference>
<reference evidence="1 2" key="1">
    <citation type="submission" date="2020-04" db="EMBL/GenBank/DDBJ databases">
        <authorList>
            <person name="Zheng R.K."/>
            <person name="Sun C.M."/>
        </authorList>
    </citation>
    <scope>NUCLEOTIDE SEQUENCE [LARGE SCALE GENOMIC DNA]</scope>
    <source>
        <strain evidence="2">zrk29</strain>
    </source>
</reference>
<accession>A0A7L6N4C3</accession>
<dbReference type="PROSITE" id="PS51257">
    <property type="entry name" value="PROKAR_LIPOPROTEIN"/>
    <property type="match status" value="1"/>
</dbReference>
<protein>
    <submittedName>
        <fullName evidence="1">DUF523 domain-containing protein</fullName>
    </submittedName>
</protein>